<evidence type="ECO:0000313" key="2">
    <source>
        <dbReference type="Proteomes" id="UP000011058"/>
    </source>
</evidence>
<dbReference type="KEGG" id="fae:FAES_3083"/>
<gene>
    <name evidence="1" type="ORF">FAES_3083</name>
</gene>
<dbReference type="eggNOG" id="ENOG5033DX1">
    <property type="taxonomic scope" value="Bacteria"/>
</dbReference>
<proteinExistence type="predicted"/>
<dbReference type="EMBL" id="HE796683">
    <property type="protein sequence ID" value="CCH01092.1"/>
    <property type="molecule type" value="Genomic_DNA"/>
</dbReference>
<organism evidence="1 2">
    <name type="scientific">Fibrella aestuarina BUZ 2</name>
    <dbReference type="NCBI Taxonomy" id="1166018"/>
    <lineage>
        <taxon>Bacteria</taxon>
        <taxon>Pseudomonadati</taxon>
        <taxon>Bacteroidota</taxon>
        <taxon>Cytophagia</taxon>
        <taxon>Cytophagales</taxon>
        <taxon>Spirosomataceae</taxon>
        <taxon>Fibrella</taxon>
    </lineage>
</organism>
<dbReference type="RefSeq" id="WP_015332191.1">
    <property type="nucleotide sequence ID" value="NC_020054.1"/>
</dbReference>
<reference evidence="1 2" key="1">
    <citation type="journal article" date="2012" name="J. Bacteriol.">
        <title>Genome Sequence of Fibrella aestuarina BUZ 2T, a Filamentous Marine Bacterium.</title>
        <authorList>
            <person name="Filippini M."/>
            <person name="Qi W."/>
            <person name="Blom J."/>
            <person name="Goesmann A."/>
            <person name="Smits T.H."/>
            <person name="Bagheri H.C."/>
        </authorList>
    </citation>
    <scope>NUCLEOTIDE SEQUENCE [LARGE SCALE GENOMIC DNA]</scope>
    <source>
        <strain evidence="2">BUZ 2T</strain>
    </source>
</reference>
<dbReference type="HOGENOM" id="CLU_1658223_0_0_10"/>
<sequence>MNAPTPTPDERHQLTTYLAQLHTLLDAPVGHRDAVDDGRWRAEFAQLITLSHAVLTRAGQMGKRVDFTKGVGVNGKVLDVTSLIDWVYLRLPELANDRPGDLPQNRLNRYVDAGVGFFANGVLFSAEFDDELTYYVDDQRIYLKHHIGRAIAEAERNLG</sequence>
<dbReference type="OrthoDB" id="956190at2"/>
<accession>I0KAD9</accession>
<protein>
    <submittedName>
        <fullName evidence="1">Uncharacterized protein</fullName>
    </submittedName>
</protein>
<evidence type="ECO:0000313" key="1">
    <source>
        <dbReference type="EMBL" id="CCH01092.1"/>
    </source>
</evidence>
<name>I0KAD9_9BACT</name>
<dbReference type="Proteomes" id="UP000011058">
    <property type="component" value="Chromosome"/>
</dbReference>
<dbReference type="PATRIC" id="fig|1166018.3.peg.4853"/>
<keyword evidence="2" id="KW-1185">Reference proteome</keyword>
<dbReference type="AlphaFoldDB" id="I0KAD9"/>
<dbReference type="STRING" id="1166018.FAES_3083"/>